<dbReference type="SUPFAM" id="SSF81901">
    <property type="entry name" value="HCP-like"/>
    <property type="match status" value="1"/>
</dbReference>
<comment type="similarity">
    <text evidence="1">Belongs to the PPR family. P subfamily.</text>
</comment>
<name>A0AAV5ILJ6_9ROSI</name>
<feature type="repeat" description="PPR" evidence="3">
    <location>
        <begin position="238"/>
        <end position="272"/>
    </location>
</feature>
<evidence type="ECO:0000256" key="1">
    <source>
        <dbReference type="ARBA" id="ARBA00007626"/>
    </source>
</evidence>
<evidence type="ECO:0008006" key="6">
    <source>
        <dbReference type="Google" id="ProtNLM"/>
    </source>
</evidence>
<proteinExistence type="inferred from homology"/>
<evidence type="ECO:0000313" key="5">
    <source>
        <dbReference type="Proteomes" id="UP001054252"/>
    </source>
</evidence>
<feature type="repeat" description="PPR" evidence="3">
    <location>
        <begin position="483"/>
        <end position="517"/>
    </location>
</feature>
<feature type="repeat" description="PPR" evidence="3">
    <location>
        <begin position="448"/>
        <end position="482"/>
    </location>
</feature>
<sequence>MPVLNPQIYRSFSSLASAADAQLADKALTILKNHPFRHLDSLSSQFTPEAASCLLLKIQNDKTLTLKFLNWAKRHPFFTPHCQCFTLHILTKFKLYKSAQTLAQDLAVTTSDDAGSFIFQCLKETYHLCGSSSSVFDLVVKSYAHLNLVDKASNIVNLAKFHGFMPGVLSYNAILDALVRCKRPVRLAVEHCKEMIKGGVAPNVFTYNILIRGFCVEGNLEMGLLLFDEMERNGCLPNVVTYNTLIDAYCKSNKINDAYNLLRSMALKGLEPNLISYNVIVNGLCREGRLRETGEVLVEMCRKGFVPDKVTYNTLINGHCRKGNFHQALVLHEEMVKNGLSPNVVTYTSLINSMCKAGNMSRAMEFFNQMHVRKLLPNERTYTTLIDGFSQQGFLNEAFHVLNEMTKNGFLPSVVTYNALINGYCILGRVEEALRLLKEMVEKGLAPDIVSYSTIISGFCKNRDLERAFQMKQEMAEKGISPDTITYSSLINGLSELGRLHEACNLFQEMVDLGLCPDEFSYTSLINGYCREGDISEALDLHNEMVRKGLFPDVVTYSVLINGLNKLARTREAKRLLLKLFYEGSVPNDVTYDTLIENCSNIEFKSVVGLLKGFCMKGLMNEADRVFESMLQKKNKPDESVYNVIIHGHCRGGDVRKAYDLYREMVNSGFIPHTVTVIALVRALFMDGKNDELNQVIKNTLRSSRLTDAELAKVLVEINHKEGNMDVVFYMLTEMAKDGLLPNSGSTAYAGNKV</sequence>
<dbReference type="Pfam" id="PF13041">
    <property type="entry name" value="PPR_2"/>
    <property type="match status" value="6"/>
</dbReference>
<comment type="caution">
    <text evidence="4">The sequence shown here is derived from an EMBL/GenBank/DDBJ whole genome shotgun (WGS) entry which is preliminary data.</text>
</comment>
<dbReference type="PANTHER" id="PTHR46128">
    <property type="entry name" value="MITOCHONDRIAL GROUP I INTRON SPLICING FACTOR CCM1"/>
    <property type="match status" value="1"/>
</dbReference>
<evidence type="ECO:0000256" key="2">
    <source>
        <dbReference type="ARBA" id="ARBA00022737"/>
    </source>
</evidence>
<keyword evidence="2" id="KW-0677">Repeat</keyword>
<feature type="repeat" description="PPR" evidence="3">
    <location>
        <begin position="308"/>
        <end position="342"/>
    </location>
</feature>
<reference evidence="4 5" key="1">
    <citation type="journal article" date="2021" name="Commun. Biol.">
        <title>The genome of Shorea leprosula (Dipterocarpaceae) highlights the ecological relevance of drought in aseasonal tropical rainforests.</title>
        <authorList>
            <person name="Ng K.K.S."/>
            <person name="Kobayashi M.J."/>
            <person name="Fawcett J.A."/>
            <person name="Hatakeyama M."/>
            <person name="Paape T."/>
            <person name="Ng C.H."/>
            <person name="Ang C.C."/>
            <person name="Tnah L.H."/>
            <person name="Lee C.T."/>
            <person name="Nishiyama T."/>
            <person name="Sese J."/>
            <person name="O'Brien M.J."/>
            <person name="Copetti D."/>
            <person name="Mohd Noor M.I."/>
            <person name="Ong R.C."/>
            <person name="Putra M."/>
            <person name="Sireger I.Z."/>
            <person name="Indrioko S."/>
            <person name="Kosugi Y."/>
            <person name="Izuno A."/>
            <person name="Isagi Y."/>
            <person name="Lee S.L."/>
            <person name="Shimizu K.K."/>
        </authorList>
    </citation>
    <scope>NUCLEOTIDE SEQUENCE [LARGE SCALE GENOMIC DNA]</scope>
    <source>
        <strain evidence="4">214</strain>
    </source>
</reference>
<keyword evidence="5" id="KW-1185">Reference proteome</keyword>
<dbReference type="EMBL" id="BPVZ01000014">
    <property type="protein sequence ID" value="GKU99344.1"/>
    <property type="molecule type" value="Genomic_DNA"/>
</dbReference>
<feature type="repeat" description="PPR" evidence="3">
    <location>
        <begin position="638"/>
        <end position="672"/>
    </location>
</feature>
<feature type="repeat" description="PPR" evidence="3">
    <location>
        <begin position="343"/>
        <end position="377"/>
    </location>
</feature>
<dbReference type="Proteomes" id="UP001054252">
    <property type="component" value="Unassembled WGS sequence"/>
</dbReference>
<accession>A0AAV5ILJ6</accession>
<feature type="repeat" description="PPR" evidence="3">
    <location>
        <begin position="413"/>
        <end position="447"/>
    </location>
</feature>
<dbReference type="Pfam" id="PF01535">
    <property type="entry name" value="PPR"/>
    <property type="match status" value="1"/>
</dbReference>
<gene>
    <name evidence="4" type="ORF">SLEP1_g12207</name>
</gene>
<feature type="repeat" description="PPR" evidence="3">
    <location>
        <begin position="203"/>
        <end position="237"/>
    </location>
</feature>
<feature type="repeat" description="PPR" evidence="3">
    <location>
        <begin position="167"/>
        <end position="202"/>
    </location>
</feature>
<organism evidence="4 5">
    <name type="scientific">Rubroshorea leprosula</name>
    <dbReference type="NCBI Taxonomy" id="152421"/>
    <lineage>
        <taxon>Eukaryota</taxon>
        <taxon>Viridiplantae</taxon>
        <taxon>Streptophyta</taxon>
        <taxon>Embryophyta</taxon>
        <taxon>Tracheophyta</taxon>
        <taxon>Spermatophyta</taxon>
        <taxon>Magnoliopsida</taxon>
        <taxon>eudicotyledons</taxon>
        <taxon>Gunneridae</taxon>
        <taxon>Pentapetalae</taxon>
        <taxon>rosids</taxon>
        <taxon>malvids</taxon>
        <taxon>Malvales</taxon>
        <taxon>Dipterocarpaceae</taxon>
        <taxon>Rubroshorea</taxon>
    </lineage>
</organism>
<feature type="repeat" description="PPR" evidence="3">
    <location>
        <begin position="603"/>
        <end position="637"/>
    </location>
</feature>
<dbReference type="InterPro" id="IPR050872">
    <property type="entry name" value="PPR_P_subfamily"/>
</dbReference>
<dbReference type="NCBIfam" id="TIGR00756">
    <property type="entry name" value="PPR"/>
    <property type="match status" value="12"/>
</dbReference>
<feature type="repeat" description="PPR" evidence="3">
    <location>
        <begin position="273"/>
        <end position="307"/>
    </location>
</feature>
<feature type="repeat" description="PPR" evidence="3">
    <location>
        <begin position="378"/>
        <end position="412"/>
    </location>
</feature>
<dbReference type="PROSITE" id="PS51375">
    <property type="entry name" value="PPR"/>
    <property type="match status" value="14"/>
</dbReference>
<evidence type="ECO:0000313" key="4">
    <source>
        <dbReference type="EMBL" id="GKU99344.1"/>
    </source>
</evidence>
<feature type="repeat" description="PPR" evidence="3">
    <location>
        <begin position="518"/>
        <end position="552"/>
    </location>
</feature>
<protein>
    <recommendedName>
        <fullName evidence="6">Pentatricopeptide repeat-containing protein</fullName>
    </recommendedName>
</protein>
<dbReference type="AlphaFoldDB" id="A0AAV5ILJ6"/>
<evidence type="ECO:0000256" key="3">
    <source>
        <dbReference type="PROSITE-ProRule" id="PRU00708"/>
    </source>
</evidence>
<dbReference type="InterPro" id="IPR011990">
    <property type="entry name" value="TPR-like_helical_dom_sf"/>
</dbReference>
<feature type="repeat" description="PPR" evidence="3">
    <location>
        <begin position="553"/>
        <end position="587"/>
    </location>
</feature>
<dbReference type="InterPro" id="IPR002885">
    <property type="entry name" value="PPR_rpt"/>
</dbReference>
<dbReference type="Pfam" id="PF12854">
    <property type="entry name" value="PPR_1"/>
    <property type="match status" value="2"/>
</dbReference>
<dbReference type="Gene3D" id="1.25.40.10">
    <property type="entry name" value="Tetratricopeptide repeat domain"/>
    <property type="match status" value="5"/>
</dbReference>
<dbReference type="PANTHER" id="PTHR46128:SF170">
    <property type="entry name" value="PENTACOTRIPEPTIDE-REPEAT REGION OF PRORP DOMAIN-CONTAINING PROTEIN"/>
    <property type="match status" value="1"/>
</dbReference>
<dbReference type="FunFam" id="1.25.40.10:FF:000558">
    <property type="entry name" value="Pentatricopeptide repeat-containing protein At5g39710"/>
    <property type="match status" value="2"/>
</dbReference>